<dbReference type="EC" id="2.4.2.44" evidence="3"/>
<accession>A0A424YTB4</accession>
<feature type="site" description="Important for substrate specificity" evidence="3">
    <location>
        <position position="221"/>
    </location>
</feature>
<dbReference type="InterPro" id="IPR035994">
    <property type="entry name" value="Nucleoside_phosphorylase_sf"/>
</dbReference>
<comment type="catalytic activity">
    <reaction evidence="3">
        <text>S-methyl-5'-thioinosine + phosphate = 5-(methylsulfanyl)-alpha-D-ribose 1-phosphate + hypoxanthine</text>
        <dbReference type="Rhea" id="RHEA:30643"/>
        <dbReference type="ChEBI" id="CHEBI:17368"/>
        <dbReference type="ChEBI" id="CHEBI:43474"/>
        <dbReference type="ChEBI" id="CHEBI:48595"/>
        <dbReference type="ChEBI" id="CHEBI:58533"/>
        <dbReference type="EC" id="2.4.2.44"/>
    </reaction>
</comment>
<evidence type="ECO:0000256" key="1">
    <source>
        <dbReference type="ARBA" id="ARBA00022676"/>
    </source>
</evidence>
<dbReference type="InterPro" id="IPR000845">
    <property type="entry name" value="Nucleoside_phosphorylase_d"/>
</dbReference>
<dbReference type="AlphaFoldDB" id="A0A424YTB4"/>
<feature type="binding site" evidence="3">
    <location>
        <position position="185"/>
    </location>
    <ligand>
        <name>substrate</name>
    </ligand>
</feature>
<dbReference type="HAMAP" id="MF_01963">
    <property type="entry name" value="MTAP"/>
    <property type="match status" value="1"/>
</dbReference>
<evidence type="ECO:0000256" key="2">
    <source>
        <dbReference type="ARBA" id="ARBA00022679"/>
    </source>
</evidence>
<dbReference type="GO" id="GO:0006166">
    <property type="term" value="P:purine ribonucleoside salvage"/>
    <property type="evidence" value="ECO:0007669"/>
    <property type="project" value="UniProtKB-UniRule"/>
</dbReference>
<comment type="pathway">
    <text evidence="3">Purine metabolism; purine nucleoside salvage.</text>
</comment>
<protein>
    <recommendedName>
        <fullName evidence="3">Probable S-methyl-5'-thioinosine phosphorylase</fullName>
        <ecNumber evidence="3">2.4.2.44</ecNumber>
    </recommendedName>
    <alternativeName>
        <fullName evidence="3">5'-methylthioinosine phosphorylase</fullName>
        <shortName evidence="3">MTI phosphorylase</shortName>
        <shortName evidence="3">MTIP</shortName>
    </alternativeName>
</protein>
<feature type="binding site" evidence="3">
    <location>
        <position position="186"/>
    </location>
    <ligand>
        <name>phosphate</name>
        <dbReference type="ChEBI" id="CHEBI:43474"/>
    </ligand>
</feature>
<dbReference type="EMBL" id="QZAB01000462">
    <property type="protein sequence ID" value="RQD82237.1"/>
    <property type="molecule type" value="Genomic_DNA"/>
</dbReference>
<organism evidence="5 6">
    <name type="scientific">Methanosalsum natronophilum</name>
    <dbReference type="NCBI Taxonomy" id="768733"/>
    <lineage>
        <taxon>Archaea</taxon>
        <taxon>Methanobacteriati</taxon>
        <taxon>Methanobacteriota</taxon>
        <taxon>Stenosarchaea group</taxon>
        <taxon>Methanomicrobia</taxon>
        <taxon>Methanosarcinales</taxon>
        <taxon>Methanosarcinaceae</taxon>
        <taxon>Methanosalsum</taxon>
    </lineage>
</organism>
<proteinExistence type="inferred from homology"/>
<comment type="caution">
    <text evidence="5">The sequence shown here is derived from an EMBL/GenBank/DDBJ whole genome shotgun (WGS) entry which is preliminary data.</text>
</comment>
<evidence type="ECO:0000313" key="6">
    <source>
        <dbReference type="Proteomes" id="UP000284763"/>
    </source>
</evidence>
<gene>
    <name evidence="5" type="ORF">D5R95_07405</name>
</gene>
<feature type="domain" description="Nucleoside phosphorylase" evidence="4">
    <location>
        <begin position="30"/>
        <end position="242"/>
    </location>
</feature>
<dbReference type="GO" id="GO:0019509">
    <property type="term" value="P:L-methionine salvage from methylthioadenosine"/>
    <property type="evidence" value="ECO:0007669"/>
    <property type="project" value="TreeGrafter"/>
</dbReference>
<comment type="similarity">
    <text evidence="3">Belongs to the PNP/MTAP phosphorylase family. MTAP subfamily.</text>
</comment>
<dbReference type="SUPFAM" id="SSF53167">
    <property type="entry name" value="Purine and uridine phosphorylases"/>
    <property type="match status" value="1"/>
</dbReference>
<keyword evidence="1 3" id="KW-0328">Glycosyltransferase</keyword>
<evidence type="ECO:0000313" key="5">
    <source>
        <dbReference type="EMBL" id="RQD82237.1"/>
    </source>
</evidence>
<reference evidence="5 6" key="1">
    <citation type="submission" date="2018-08" db="EMBL/GenBank/DDBJ databases">
        <title>The metabolism and importance of syntrophic acetate oxidation coupled to methane or sulfide production in haloalkaline environments.</title>
        <authorList>
            <person name="Timmers P.H.A."/>
            <person name="Vavourakis C.D."/>
            <person name="Sorokin D.Y."/>
            <person name="Sinninghe Damste J.S."/>
            <person name="Muyzer G."/>
            <person name="Stams A.J.M."/>
            <person name="Plugge C.M."/>
        </authorList>
    </citation>
    <scope>NUCLEOTIDE SEQUENCE [LARGE SCALE GENOMIC DNA]</scope>
    <source>
        <strain evidence="5">MSAO_Arc3</strain>
    </source>
</reference>
<evidence type="ECO:0000256" key="3">
    <source>
        <dbReference type="HAMAP-Rule" id="MF_01963"/>
    </source>
</evidence>
<dbReference type="Proteomes" id="UP000284763">
    <property type="component" value="Unassembled WGS sequence"/>
</dbReference>
<dbReference type="Gene3D" id="3.40.50.1580">
    <property type="entry name" value="Nucleoside phosphorylase domain"/>
    <property type="match status" value="1"/>
</dbReference>
<dbReference type="InterPro" id="IPR010044">
    <property type="entry name" value="MTAP"/>
</dbReference>
<keyword evidence="2 3" id="KW-0808">Transferase</keyword>
<evidence type="ECO:0000259" key="4">
    <source>
        <dbReference type="Pfam" id="PF01048"/>
    </source>
</evidence>
<feature type="site" description="Important for substrate specificity" evidence="3">
    <location>
        <position position="168"/>
    </location>
</feature>
<dbReference type="PANTHER" id="PTHR42679:SF2">
    <property type="entry name" value="S-METHYL-5'-THIOADENOSINE PHOSPHORYLASE"/>
    <property type="match status" value="1"/>
</dbReference>
<keyword evidence="3" id="KW-0660">Purine salvage</keyword>
<feature type="binding site" evidence="3">
    <location>
        <begin position="56"/>
        <end position="57"/>
    </location>
    <ligand>
        <name>phosphate</name>
        <dbReference type="ChEBI" id="CHEBI:43474"/>
    </ligand>
</feature>
<dbReference type="Pfam" id="PF01048">
    <property type="entry name" value="PNP_UDP_1"/>
    <property type="match status" value="1"/>
</dbReference>
<dbReference type="GO" id="GO:0005829">
    <property type="term" value="C:cytosol"/>
    <property type="evidence" value="ECO:0007669"/>
    <property type="project" value="TreeGrafter"/>
</dbReference>
<feature type="binding site" evidence="3">
    <location>
        <begin position="209"/>
        <end position="211"/>
    </location>
    <ligand>
        <name>substrate</name>
    </ligand>
</feature>
<dbReference type="UniPathway" id="UPA00606"/>
<comment type="caution">
    <text evidence="3">Lacks conserved residue(s) required for the propagation of feature annotation.</text>
</comment>
<comment type="subunit">
    <text evidence="3">Homotrimer.</text>
</comment>
<dbReference type="CDD" id="cd09010">
    <property type="entry name" value="MTAP_SsMTAPII_like_MTIP"/>
    <property type="match status" value="1"/>
</dbReference>
<comment type="miscellaneous">
    <text evidence="3">Although this enzyme belongs to the family of MTA phosphorylases based on sequence homology, it has been shown that conserved amino acid substitutions in the substrate binding pocket convert the substrate specificity of this enzyme from 6-aminopurines to 6-oxopurines.</text>
</comment>
<sequence length="263" mass="29254">MIDVDLIVIGGVGFTNSEKLSFGSNGYEMKKIETPYGTTLVHIFETIGLRIAIIPRHFGTNHVPPHNINYRANIWATKSFACNRVLALNSVGTMNEIKNLPGTFFIPNDFIDYTKSRIYTFFDEKTVHLDMTDPYCAQMRSKLNSFLGNLGTKFSEGTYVCTEGPRFETKAEIKMLQQFGDVVGMTGIPEVILAREIGLCYCSICTVTNYACGISTNKLTIDEVIENIEQSKDTLAEIILHMAKQSDTIKICACQNSIDGATL</sequence>
<dbReference type="PANTHER" id="PTHR42679">
    <property type="entry name" value="S-METHYL-5'-THIOADENOSINE PHOSPHORYLASE"/>
    <property type="match status" value="1"/>
</dbReference>
<name>A0A424YTB4_9EURY</name>
<dbReference type="GO" id="GO:0017061">
    <property type="term" value="F:S-methyl-5-thioadenosine phosphorylase activity"/>
    <property type="evidence" value="ECO:0007669"/>
    <property type="project" value="InterPro"/>
</dbReference>
<comment type="function">
    <text evidence="3">Catalyzes the reversible phosphorylation of S-methyl-5'-thioinosine (MTI) to hypoxanthine and 5-methylthioribose-1-phosphate. Involved in the breakdown of S-methyl-5'-thioadenosine (MTA), a major by-product of polyamine biosynthesis. Catabolism of (MTA) occurs via deamination to MTI and phosphorolysis to hypoxanthine.</text>
</comment>